<dbReference type="PANTHER" id="PTHR11439">
    <property type="entry name" value="GAG-POL-RELATED RETROTRANSPOSON"/>
    <property type="match status" value="1"/>
</dbReference>
<dbReference type="AlphaFoldDB" id="A0A814GH42"/>
<dbReference type="OrthoDB" id="7790839at2759"/>
<sequence>MIGYGESEGVYWIYDKENQKAFRSRDIKFNENRILANKGQETNELILSRAISNTQIKDKSNEEDNDDKKEKSNGSGGEENEDFESKDDKEEKDNFESKEDKEAKNERDKSENNSNLLTVPRRSNRASRPPERYRPDDYSYQVSFFLEYLNLFESDKNNEEPTTFDEAINFPMKKNWNEAIKSEINSLEENDVWSFAKLPDGMKTIKTKWLFKIKRNAKNEPVRYKARLVAKGYDQEMGIDYQETFAPVVKLQSLRLLIAIAVQEGLKMHHVDISTAFLYGDIDEEIYIDPPEGFTGNLKSNQVLKLNRALYGLKQAPRCWNKKLVNFLKLLKFKQLNTDNCVFYSPSLFLAIYVDDIVIMGAFEKINFFKSLISDKFKTKDLGELSYILGLEINYLREDCFIINQQQYIDKIIKRFGQNDCKQTDIPIHPNHKLTSELSNENDQLRKLIDAKTYRQAIGSLIYLMISTRPDISYSVSVLSRYMQMPRELHWRYLKRLLRYVKTTKHYNLVYQRDNTKEIEFIGYSDADYAGNIEDRKSTSGYVFKYKNCPVSWNCSKQKVVSLSSTESEYIALTLAVKEGLWLNQLLNELNLSTGKVKIFCDNKSTICLTKNPEFHSRSKHIDIRYHFVREKINERLLDIEYLPTEDMVADILTKGLSKVKHYRALDLLNLRN</sequence>
<dbReference type="SUPFAM" id="SSF56672">
    <property type="entry name" value="DNA/RNA polymerases"/>
    <property type="match status" value="1"/>
</dbReference>
<dbReference type="PANTHER" id="PTHR11439:SF483">
    <property type="entry name" value="PEPTIDE SYNTHASE GLIP-LIKE, PUTATIVE (AFU_ORTHOLOGUE AFUA_3G12920)-RELATED"/>
    <property type="match status" value="1"/>
</dbReference>
<evidence type="ECO:0000313" key="4">
    <source>
        <dbReference type="Proteomes" id="UP000663879"/>
    </source>
</evidence>
<feature type="compositionally biased region" description="Basic and acidic residues" evidence="1">
    <location>
        <begin position="56"/>
        <end position="72"/>
    </location>
</feature>
<feature type="region of interest" description="Disordered" evidence="1">
    <location>
        <begin position="49"/>
        <end position="135"/>
    </location>
</feature>
<dbReference type="EMBL" id="CAJNOC010003751">
    <property type="protein sequence ID" value="CAF0996295.1"/>
    <property type="molecule type" value="Genomic_DNA"/>
</dbReference>
<comment type="caution">
    <text evidence="3">The sequence shown here is derived from an EMBL/GenBank/DDBJ whole genome shotgun (WGS) entry which is preliminary data.</text>
</comment>
<organism evidence="3 4">
    <name type="scientific">Brachionus calyciflorus</name>
    <dbReference type="NCBI Taxonomy" id="104777"/>
    <lineage>
        <taxon>Eukaryota</taxon>
        <taxon>Metazoa</taxon>
        <taxon>Spiralia</taxon>
        <taxon>Gnathifera</taxon>
        <taxon>Rotifera</taxon>
        <taxon>Eurotatoria</taxon>
        <taxon>Monogononta</taxon>
        <taxon>Pseudotrocha</taxon>
        <taxon>Ploima</taxon>
        <taxon>Brachionidae</taxon>
        <taxon>Brachionus</taxon>
    </lineage>
</organism>
<name>A0A814GH42_9BILA</name>
<dbReference type="Proteomes" id="UP000663879">
    <property type="component" value="Unassembled WGS sequence"/>
</dbReference>
<gene>
    <name evidence="3" type="ORF">OXX778_LOCUS16174</name>
</gene>
<dbReference type="CDD" id="cd09272">
    <property type="entry name" value="RNase_HI_RT_Ty1"/>
    <property type="match status" value="1"/>
</dbReference>
<evidence type="ECO:0000313" key="3">
    <source>
        <dbReference type="EMBL" id="CAF0996295.1"/>
    </source>
</evidence>
<evidence type="ECO:0000259" key="2">
    <source>
        <dbReference type="Pfam" id="PF07727"/>
    </source>
</evidence>
<feature type="domain" description="Reverse transcriptase Ty1/copia-type" evidence="2">
    <location>
        <begin position="190"/>
        <end position="429"/>
    </location>
</feature>
<proteinExistence type="predicted"/>
<feature type="compositionally biased region" description="Basic and acidic residues" evidence="1">
    <location>
        <begin position="86"/>
        <end position="111"/>
    </location>
</feature>
<dbReference type="InterPro" id="IPR043502">
    <property type="entry name" value="DNA/RNA_pol_sf"/>
</dbReference>
<accession>A0A814GH42</accession>
<dbReference type="InterPro" id="IPR013103">
    <property type="entry name" value="RVT_2"/>
</dbReference>
<keyword evidence="4" id="KW-1185">Reference proteome</keyword>
<protein>
    <recommendedName>
        <fullName evidence="2">Reverse transcriptase Ty1/copia-type domain-containing protein</fullName>
    </recommendedName>
</protein>
<dbReference type="Pfam" id="PF07727">
    <property type="entry name" value="RVT_2"/>
    <property type="match status" value="1"/>
</dbReference>
<reference evidence="3" key="1">
    <citation type="submission" date="2021-02" db="EMBL/GenBank/DDBJ databases">
        <authorList>
            <person name="Nowell W R."/>
        </authorList>
    </citation>
    <scope>NUCLEOTIDE SEQUENCE</scope>
    <source>
        <strain evidence="3">Ploen Becks lab</strain>
    </source>
</reference>
<evidence type="ECO:0000256" key="1">
    <source>
        <dbReference type="SAM" id="MobiDB-lite"/>
    </source>
</evidence>